<accession>A0AAN9LKZ4</accession>
<keyword evidence="2" id="KW-1185">Reference proteome</keyword>
<dbReference type="AlphaFoldDB" id="A0AAN9LKZ4"/>
<dbReference type="Proteomes" id="UP001374584">
    <property type="component" value="Unassembled WGS sequence"/>
</dbReference>
<organism evidence="1 2">
    <name type="scientific">Phaseolus coccineus</name>
    <name type="common">Scarlet runner bean</name>
    <name type="synonym">Phaseolus multiflorus</name>
    <dbReference type="NCBI Taxonomy" id="3886"/>
    <lineage>
        <taxon>Eukaryota</taxon>
        <taxon>Viridiplantae</taxon>
        <taxon>Streptophyta</taxon>
        <taxon>Embryophyta</taxon>
        <taxon>Tracheophyta</taxon>
        <taxon>Spermatophyta</taxon>
        <taxon>Magnoliopsida</taxon>
        <taxon>eudicotyledons</taxon>
        <taxon>Gunneridae</taxon>
        <taxon>Pentapetalae</taxon>
        <taxon>rosids</taxon>
        <taxon>fabids</taxon>
        <taxon>Fabales</taxon>
        <taxon>Fabaceae</taxon>
        <taxon>Papilionoideae</taxon>
        <taxon>50 kb inversion clade</taxon>
        <taxon>NPAAA clade</taxon>
        <taxon>indigoferoid/millettioid clade</taxon>
        <taxon>Phaseoleae</taxon>
        <taxon>Phaseolus</taxon>
    </lineage>
</organism>
<evidence type="ECO:0000313" key="2">
    <source>
        <dbReference type="Proteomes" id="UP001374584"/>
    </source>
</evidence>
<gene>
    <name evidence="1" type="ORF">VNO80_27112</name>
</gene>
<sequence length="117" mass="12810">MAMASTENMLLVGTKCFVFATPHKGEAHLLYWYGSRNDPVRKALSYHPMDRDVLENQGLTHGIPNEGGVDTWGVVLCVMEEKGWSGMISVRCGGEDKILVSAIVGATNPFVTRKLPC</sequence>
<proteinExistence type="predicted"/>
<protein>
    <submittedName>
        <fullName evidence="1">Uncharacterized protein</fullName>
    </submittedName>
</protein>
<dbReference type="EMBL" id="JAYMYR010000010">
    <property type="protein sequence ID" value="KAK7335333.1"/>
    <property type="molecule type" value="Genomic_DNA"/>
</dbReference>
<reference evidence="1 2" key="1">
    <citation type="submission" date="2024-01" db="EMBL/GenBank/DDBJ databases">
        <title>The genomes of 5 underutilized Papilionoideae crops provide insights into root nodulation and disease resistanc.</title>
        <authorList>
            <person name="Jiang F."/>
        </authorList>
    </citation>
    <scope>NUCLEOTIDE SEQUENCE [LARGE SCALE GENOMIC DNA]</scope>
    <source>
        <strain evidence="1">JINMINGXINNONG_FW02</strain>
        <tissue evidence="1">Leaves</tissue>
    </source>
</reference>
<evidence type="ECO:0000313" key="1">
    <source>
        <dbReference type="EMBL" id="KAK7335333.1"/>
    </source>
</evidence>
<comment type="caution">
    <text evidence="1">The sequence shown here is derived from an EMBL/GenBank/DDBJ whole genome shotgun (WGS) entry which is preliminary data.</text>
</comment>
<name>A0AAN9LKZ4_PHACN</name>